<dbReference type="GO" id="GO:0043565">
    <property type="term" value="F:sequence-specific DNA binding"/>
    <property type="evidence" value="ECO:0007669"/>
    <property type="project" value="InterPro"/>
</dbReference>
<dbReference type="Pfam" id="PF13412">
    <property type="entry name" value="HTH_24"/>
    <property type="match status" value="1"/>
</dbReference>
<evidence type="ECO:0000313" key="5">
    <source>
        <dbReference type="EMBL" id="EJQ90865.1"/>
    </source>
</evidence>
<dbReference type="InterPro" id="IPR019887">
    <property type="entry name" value="Tscrpt_reg_AsnC/Lrp_C"/>
</dbReference>
<dbReference type="GO" id="GO:0005829">
    <property type="term" value="C:cytosol"/>
    <property type="evidence" value="ECO:0007669"/>
    <property type="project" value="TreeGrafter"/>
</dbReference>
<accession>J8EQS4</accession>
<sequence length="136" mass="15535">MLDNTDMRILDELSKNSRITMKELGEKVHLTGQAAASRVAKLKDNGVIEGYSIKVNQAKLGCFIHALINIYTKSTHHEPYLLFIKTQEQYVINNYKISGDSCYILECKFPSNEILDEFLVNLNKHANYKLSIVINK</sequence>
<protein>
    <recommendedName>
        <fullName evidence="4">HTH asnC-type domain-containing protein</fullName>
    </recommendedName>
</protein>
<dbReference type="InterPro" id="IPR000485">
    <property type="entry name" value="AsnC-type_HTH_dom"/>
</dbReference>
<dbReference type="SMART" id="SM00344">
    <property type="entry name" value="HTH_ASNC"/>
    <property type="match status" value="1"/>
</dbReference>
<dbReference type="GO" id="GO:0043200">
    <property type="term" value="P:response to amino acid"/>
    <property type="evidence" value="ECO:0007669"/>
    <property type="project" value="TreeGrafter"/>
</dbReference>
<dbReference type="InterPro" id="IPR011008">
    <property type="entry name" value="Dimeric_a/b-barrel"/>
</dbReference>
<feature type="domain" description="HTH asnC-type" evidence="4">
    <location>
        <begin position="2"/>
        <end position="63"/>
    </location>
</feature>
<evidence type="ECO:0000259" key="4">
    <source>
        <dbReference type="PROSITE" id="PS50956"/>
    </source>
</evidence>
<evidence type="ECO:0000256" key="2">
    <source>
        <dbReference type="ARBA" id="ARBA00023125"/>
    </source>
</evidence>
<dbReference type="AlphaFoldDB" id="J8EQS4"/>
<dbReference type="HOGENOM" id="CLU_091233_3_2_9"/>
<dbReference type="InterPro" id="IPR036388">
    <property type="entry name" value="WH-like_DNA-bd_sf"/>
</dbReference>
<dbReference type="Gene3D" id="1.10.10.10">
    <property type="entry name" value="Winged helix-like DNA-binding domain superfamily/Winged helix DNA-binding domain"/>
    <property type="match status" value="1"/>
</dbReference>
<proteinExistence type="predicted"/>
<dbReference type="Proteomes" id="UP000006997">
    <property type="component" value="Unassembled WGS sequence"/>
</dbReference>
<dbReference type="SUPFAM" id="SSF46785">
    <property type="entry name" value="Winged helix' DNA-binding domain"/>
    <property type="match status" value="1"/>
</dbReference>
<keyword evidence="2" id="KW-0238">DNA-binding</keyword>
<dbReference type="PROSITE" id="PS50956">
    <property type="entry name" value="HTH_ASNC_2"/>
    <property type="match status" value="1"/>
</dbReference>
<dbReference type="PRINTS" id="PR00033">
    <property type="entry name" value="HTHASNC"/>
</dbReference>
<evidence type="ECO:0000313" key="6">
    <source>
        <dbReference type="Proteomes" id="UP000006997"/>
    </source>
</evidence>
<evidence type="ECO:0000256" key="3">
    <source>
        <dbReference type="ARBA" id="ARBA00023163"/>
    </source>
</evidence>
<gene>
    <name evidence="5" type="ORF">II3_05597</name>
</gene>
<dbReference type="PANTHER" id="PTHR30154">
    <property type="entry name" value="LEUCINE-RESPONSIVE REGULATORY PROTEIN"/>
    <property type="match status" value="1"/>
</dbReference>
<dbReference type="PANTHER" id="PTHR30154:SF55">
    <property type="entry name" value="HTH-TYPE TRANSCRIPTIONAL REGULATOR LRPB"/>
    <property type="match status" value="1"/>
</dbReference>
<comment type="caution">
    <text evidence="5">The sequence shown here is derived from an EMBL/GenBank/DDBJ whole genome shotgun (WGS) entry which is preliminary data.</text>
</comment>
<dbReference type="Gene3D" id="3.30.70.920">
    <property type="match status" value="1"/>
</dbReference>
<reference evidence="5 6" key="1">
    <citation type="submission" date="2012-04" db="EMBL/GenBank/DDBJ databases">
        <title>The Genome Sequence of Bacillus cereus MC67.</title>
        <authorList>
            <consortium name="The Broad Institute Genome Sequencing Platform"/>
            <consortium name="The Broad Institute Genome Sequencing Center for Infectious Disease"/>
            <person name="Feldgarden M."/>
            <person name="Van der Auwera G.A."/>
            <person name="Mahillon J."/>
            <person name="Duprez V."/>
            <person name="Timmery S."/>
            <person name="Mattelet C."/>
            <person name="Dierick K."/>
            <person name="Sun M."/>
            <person name="Yu Z."/>
            <person name="Zhu L."/>
            <person name="Hu X."/>
            <person name="Shank E.B."/>
            <person name="Swiecicka I."/>
            <person name="Hansen B.M."/>
            <person name="Andrup L."/>
            <person name="Young S.K."/>
            <person name="Zeng Q."/>
            <person name="Gargeya S."/>
            <person name="Fitzgerald M."/>
            <person name="Haas B."/>
            <person name="Abouelleil A."/>
            <person name="Alvarado L."/>
            <person name="Arachchi H.M."/>
            <person name="Berlin A."/>
            <person name="Chapman S.B."/>
            <person name="Goldberg J."/>
            <person name="Griggs A."/>
            <person name="Gujja S."/>
            <person name="Hansen M."/>
            <person name="Howarth C."/>
            <person name="Imamovic A."/>
            <person name="Larimer J."/>
            <person name="McCowen C."/>
            <person name="Montmayeur A."/>
            <person name="Murphy C."/>
            <person name="Neiman D."/>
            <person name="Pearson M."/>
            <person name="Priest M."/>
            <person name="Roberts A."/>
            <person name="Saif S."/>
            <person name="Shea T."/>
            <person name="Sisk P."/>
            <person name="Sykes S."/>
            <person name="Wortman J."/>
            <person name="Nusbaum C."/>
            <person name="Birren B."/>
        </authorList>
    </citation>
    <scope>NUCLEOTIDE SEQUENCE [LARGE SCALE GENOMIC DNA]</scope>
    <source>
        <strain evidence="5 6">MC67</strain>
    </source>
</reference>
<organism evidence="5 6">
    <name type="scientific">Bacillus cereus MC67</name>
    <dbReference type="NCBI Taxonomy" id="1053219"/>
    <lineage>
        <taxon>Bacteria</taxon>
        <taxon>Bacillati</taxon>
        <taxon>Bacillota</taxon>
        <taxon>Bacilli</taxon>
        <taxon>Bacillales</taxon>
        <taxon>Bacillaceae</taxon>
        <taxon>Bacillus</taxon>
        <taxon>Bacillus cereus group</taxon>
    </lineage>
</organism>
<dbReference type="InterPro" id="IPR036390">
    <property type="entry name" value="WH_DNA-bd_sf"/>
</dbReference>
<dbReference type="Pfam" id="PF01037">
    <property type="entry name" value="AsnC_trans_reg"/>
    <property type="match status" value="1"/>
</dbReference>
<dbReference type="SUPFAM" id="SSF54909">
    <property type="entry name" value="Dimeric alpha+beta barrel"/>
    <property type="match status" value="1"/>
</dbReference>
<dbReference type="InterPro" id="IPR019888">
    <property type="entry name" value="Tscrpt_reg_AsnC-like"/>
</dbReference>
<keyword evidence="1" id="KW-0805">Transcription regulation</keyword>
<evidence type="ECO:0000256" key="1">
    <source>
        <dbReference type="ARBA" id="ARBA00023015"/>
    </source>
</evidence>
<keyword evidence="3" id="KW-0804">Transcription</keyword>
<name>J8EQS4_BACCE</name>
<dbReference type="RefSeq" id="WP_002162297.1">
    <property type="nucleotide sequence ID" value="NZ_JH792116.1"/>
</dbReference>
<dbReference type="EMBL" id="AHEN01000062">
    <property type="protein sequence ID" value="EJQ90865.1"/>
    <property type="molecule type" value="Genomic_DNA"/>
</dbReference>